<comment type="caution">
    <text evidence="3">The sequence shown here is derived from an EMBL/GenBank/DDBJ whole genome shotgun (WGS) entry which is preliminary data.</text>
</comment>
<evidence type="ECO:0000313" key="4">
    <source>
        <dbReference type="Proteomes" id="UP001597343"/>
    </source>
</evidence>
<dbReference type="NCBIfam" id="TIGR01876">
    <property type="entry name" value="cas_Cas5d"/>
    <property type="match status" value="1"/>
</dbReference>
<reference evidence="4" key="1">
    <citation type="journal article" date="2019" name="Int. J. Syst. Evol. Microbiol.">
        <title>The Global Catalogue of Microorganisms (GCM) 10K type strain sequencing project: providing services to taxonomists for standard genome sequencing and annotation.</title>
        <authorList>
            <consortium name="The Broad Institute Genomics Platform"/>
            <consortium name="The Broad Institute Genome Sequencing Center for Infectious Disease"/>
            <person name="Wu L."/>
            <person name="Ma J."/>
        </authorList>
    </citation>
    <scope>NUCLEOTIDE SEQUENCE [LARGE SCALE GENOMIC DNA]</scope>
    <source>
        <strain evidence="4">CGMCC 1.13574</strain>
    </source>
</reference>
<comment type="similarity">
    <text evidence="2">Belongs to the CRISPR-associated protein Cas5 family. Subtype I-C/Dvulg subfamily.</text>
</comment>
<dbReference type="EMBL" id="JBHUIO010000008">
    <property type="protein sequence ID" value="MFD2170968.1"/>
    <property type="molecule type" value="Genomic_DNA"/>
</dbReference>
<keyword evidence="1 2" id="KW-0051">Antiviral defense</keyword>
<dbReference type="InterPro" id="IPR013422">
    <property type="entry name" value="CRISPR-assoc_prot_Cas5_N"/>
</dbReference>
<keyword evidence="2" id="KW-0378">Hydrolase</keyword>
<dbReference type="NCBIfam" id="TIGR02593">
    <property type="entry name" value="CRISPR_cas5"/>
    <property type="match status" value="1"/>
</dbReference>
<evidence type="ECO:0000313" key="3">
    <source>
        <dbReference type="EMBL" id="MFD2170968.1"/>
    </source>
</evidence>
<sequence>MKEMHPVEVKVWGQYALFTQPEMKVERMSYPCMTPSAARGILEAIFWKPEFWWEVREIQILKPIRFQSILRNEVSQVVPETIKGKYRSDYYADEDRTQRHSMVLYDVAYLIRAQIRLLEHATDDVAKYRDQFRRRVKKGQCFHRPYLGCREFAAYFAEPNGEEKPENLTQEVGTMLFDLQYGKTEKDPTIPHFFHARIENGTLHVPEEKYRLLGR</sequence>
<dbReference type="RefSeq" id="WP_386047394.1">
    <property type="nucleotide sequence ID" value="NZ_JBHUIO010000008.1"/>
</dbReference>
<keyword evidence="4" id="KW-1185">Reference proteome</keyword>
<organism evidence="3 4">
    <name type="scientific">Tumebacillus lipolyticus</name>
    <dbReference type="NCBI Taxonomy" id="1280370"/>
    <lineage>
        <taxon>Bacteria</taxon>
        <taxon>Bacillati</taxon>
        <taxon>Bacillota</taxon>
        <taxon>Bacilli</taxon>
        <taxon>Bacillales</taxon>
        <taxon>Alicyclobacillaceae</taxon>
        <taxon>Tumebacillus</taxon>
    </lineage>
</organism>
<dbReference type="Gene3D" id="3.30.70.2660">
    <property type="match status" value="1"/>
</dbReference>
<name>A0ABW4ZZY1_9BACL</name>
<dbReference type="InterPro" id="IPR021124">
    <property type="entry name" value="CRISPR-assoc_prot_Cas5"/>
</dbReference>
<gene>
    <name evidence="3" type="primary">cas5c</name>
    <name evidence="3" type="ORF">ACFSOY_13330</name>
</gene>
<dbReference type="InterPro" id="IPR010155">
    <property type="entry name" value="CRISPR-assoc_prot_Cas5d"/>
</dbReference>
<keyword evidence="2" id="KW-0540">Nuclease</keyword>
<comment type="function">
    <text evidence="2">CRISPR (clustered regularly interspaced short palindromic repeat) is an adaptive immune system that provides protection against mobile genetic elements (viruses, transposable elements and conjugative plasmids). CRISPR clusters contain spacers, sequences complementary to antecedent mobile elements, and target invading nucleic acids. CRISPR clusters are transcribed and processed into CRISPR RNA (crRNA).</text>
</comment>
<dbReference type="Pfam" id="PF09704">
    <property type="entry name" value="Cas_Cas5d"/>
    <property type="match status" value="1"/>
</dbReference>
<accession>A0ABW4ZZY1</accession>
<evidence type="ECO:0000256" key="2">
    <source>
        <dbReference type="PIRNR" id="PIRNR029950"/>
    </source>
</evidence>
<keyword evidence="2" id="KW-0255">Endonuclease</keyword>
<dbReference type="Proteomes" id="UP001597343">
    <property type="component" value="Unassembled WGS sequence"/>
</dbReference>
<protein>
    <recommendedName>
        <fullName evidence="2">pre-crRNA processing endonuclease</fullName>
        <ecNumber evidence="2">3.1.-.-</ecNumber>
    </recommendedName>
</protein>
<evidence type="ECO:0000256" key="1">
    <source>
        <dbReference type="ARBA" id="ARBA00023118"/>
    </source>
</evidence>
<keyword evidence="2" id="KW-0694">RNA-binding</keyword>
<dbReference type="CDD" id="cd09752">
    <property type="entry name" value="Cas5_I-C"/>
    <property type="match status" value="1"/>
</dbReference>
<proteinExistence type="inferred from homology"/>
<dbReference type="EC" id="3.1.-.-" evidence="2"/>
<dbReference type="PIRSF" id="PIRSF029950">
    <property type="entry name" value="Cas_CT1134"/>
    <property type="match status" value="1"/>
</dbReference>